<dbReference type="PROSITE" id="PS51820">
    <property type="entry name" value="PA14"/>
    <property type="match status" value="1"/>
</dbReference>
<dbReference type="InterPro" id="IPR051923">
    <property type="entry name" value="Glycosyl_Hydrolase_39"/>
</dbReference>
<dbReference type="CDD" id="cd00118">
    <property type="entry name" value="LysM"/>
    <property type="match status" value="3"/>
</dbReference>
<evidence type="ECO:0000259" key="4">
    <source>
        <dbReference type="PROSITE" id="PS51782"/>
    </source>
</evidence>
<dbReference type="GO" id="GO:0000272">
    <property type="term" value="P:polysaccharide catabolic process"/>
    <property type="evidence" value="ECO:0007669"/>
    <property type="project" value="InterPro"/>
</dbReference>
<dbReference type="InterPro" id="IPR036779">
    <property type="entry name" value="LysM_dom_sf"/>
</dbReference>
<dbReference type="Gene3D" id="3.90.182.10">
    <property type="entry name" value="Toxin - Anthrax Protective Antigen,domain 1"/>
    <property type="match status" value="1"/>
</dbReference>
<name>A0A6B1DQ76_9CHLR</name>
<sequence length="768" mass="82385">MRCRRTDIEGKRCMATFVANRWGRMCLLLLVLGLAVALVPSQTLLAQGQNQHVVRTGDTLYSIAARYGTTVDAIVALNGLSSGAYIHVGQVLRIPGTSGGAPSGGAGCSATHVVQAGENLLAIALWYEVSMGAIVAANGIADANQIGIGQELCIPSGTSGVVQAPVSTPTPTGPSQATTHTVAAGENLYRIALRYGVPTGLLMAVNGITDPTTLRIGQVLVIPGADTTVTQPAPVQPAPAPAPATQPPAVTGVGTNEFRASYWNNADLSGTPVLSQTVAAPLDLHWGHGSPGTGVAADGFSAKFEGDFTFAAGTYRFTIVVDDGMRLYIDDVLVKDAWLDQAASTYFADISLAPGTHRVRLEYYDRNQSAQISLRWAQRSQVQAPAPTPVPTPAPTPVPASAPAPRTVAPGAFAYGIQAHALEVHNSRPVLRAINDLGFTWLKQQVRWEDMEPSRGNRQWGELDDLVDRANRANVNVLFSVVTTPAWAREPGADMSVAGPPLDDQDFANYMGALASRYCNSSVKALEVWNEQNLHYEWGNLPISANDYMAMLRTANTAIRAACPTMLIVSGALTPAGNNRRPDGFVLARDDLEYLKEMIQLGMLNYVDAVGAHPSGFNIPPHATLQNYCSVIRDTGMANFDAGCNSNNAHRSFSFRSTMEGYRAAVAAVNPAISIWPTEFGWAVERPPGNPSYRATYMFALDNSYQEQADWTVQAYQMMKSWGWVGPAFLWNLNFRVVASGTERAQWGIVESDWGPLPAYQALKALPK</sequence>
<dbReference type="SUPFAM" id="SSF56988">
    <property type="entry name" value="Anthrax protective antigen"/>
    <property type="match status" value="1"/>
</dbReference>
<evidence type="ECO:0000256" key="2">
    <source>
        <dbReference type="ARBA" id="ARBA00023295"/>
    </source>
</evidence>
<dbReference type="InterPro" id="IPR037524">
    <property type="entry name" value="PA14/GLEYA"/>
</dbReference>
<feature type="domain" description="LysM" evidence="4">
    <location>
        <begin position="110"/>
        <end position="154"/>
    </location>
</feature>
<feature type="domain" description="LysM" evidence="4">
    <location>
        <begin position="50"/>
        <end position="94"/>
    </location>
</feature>
<feature type="compositionally biased region" description="Pro residues" evidence="3">
    <location>
        <begin position="386"/>
        <end position="402"/>
    </location>
</feature>
<dbReference type="SUPFAM" id="SSF54106">
    <property type="entry name" value="LysM domain"/>
    <property type="match status" value="3"/>
</dbReference>
<protein>
    <submittedName>
        <fullName evidence="6">LysM peptidoglycan-binding domain-containing protein</fullName>
    </submittedName>
</protein>
<dbReference type="Pfam" id="PF01476">
    <property type="entry name" value="LysM"/>
    <property type="match status" value="3"/>
</dbReference>
<dbReference type="GO" id="GO:0004553">
    <property type="term" value="F:hydrolase activity, hydrolyzing O-glycosyl compounds"/>
    <property type="evidence" value="ECO:0007669"/>
    <property type="project" value="InterPro"/>
</dbReference>
<gene>
    <name evidence="6" type="ORF">F4Y08_05950</name>
</gene>
<keyword evidence="2" id="KW-0326">Glycosidase</keyword>
<feature type="region of interest" description="Disordered" evidence="3">
    <location>
        <begin position="383"/>
        <end position="402"/>
    </location>
</feature>
<feature type="domain" description="LysM" evidence="4">
    <location>
        <begin position="178"/>
        <end position="222"/>
    </location>
</feature>
<accession>A0A6B1DQ76</accession>
<dbReference type="PANTHER" id="PTHR12631">
    <property type="entry name" value="ALPHA-L-IDURONIDASE"/>
    <property type="match status" value="1"/>
</dbReference>
<dbReference type="AlphaFoldDB" id="A0A6B1DQ76"/>
<dbReference type="EMBL" id="VXPY01000037">
    <property type="protein sequence ID" value="MYD89869.1"/>
    <property type="molecule type" value="Genomic_DNA"/>
</dbReference>
<dbReference type="SUPFAM" id="SSF51445">
    <property type="entry name" value="(Trans)glycosidases"/>
    <property type="match status" value="1"/>
</dbReference>
<reference evidence="6" key="1">
    <citation type="submission" date="2019-09" db="EMBL/GenBank/DDBJ databases">
        <title>Characterisation of the sponge microbiome using genome-centric metagenomics.</title>
        <authorList>
            <person name="Engelberts J.P."/>
            <person name="Robbins S.J."/>
            <person name="De Goeij J.M."/>
            <person name="Aranda M."/>
            <person name="Bell S.C."/>
            <person name="Webster N.S."/>
        </authorList>
    </citation>
    <scope>NUCLEOTIDE SEQUENCE</scope>
    <source>
        <strain evidence="6">SB0662_bin_9</strain>
    </source>
</reference>
<organism evidence="6">
    <name type="scientific">Caldilineaceae bacterium SB0662_bin_9</name>
    <dbReference type="NCBI Taxonomy" id="2605258"/>
    <lineage>
        <taxon>Bacteria</taxon>
        <taxon>Bacillati</taxon>
        <taxon>Chloroflexota</taxon>
        <taxon>Caldilineae</taxon>
        <taxon>Caldilineales</taxon>
        <taxon>Caldilineaceae</taxon>
    </lineage>
</organism>
<keyword evidence="1" id="KW-0378">Hydrolase</keyword>
<comment type="caution">
    <text evidence="6">The sequence shown here is derived from an EMBL/GenBank/DDBJ whole genome shotgun (WGS) entry which is preliminary data.</text>
</comment>
<dbReference type="Gene3D" id="3.10.350.10">
    <property type="entry name" value="LysM domain"/>
    <property type="match status" value="3"/>
</dbReference>
<dbReference type="Pfam" id="PF07691">
    <property type="entry name" value="PA14"/>
    <property type="match status" value="1"/>
</dbReference>
<dbReference type="InterPro" id="IPR011658">
    <property type="entry name" value="PA14_dom"/>
</dbReference>
<dbReference type="PANTHER" id="PTHR12631:SF10">
    <property type="entry name" value="BETA-XYLOSIDASE-LIKE PROTEIN-RELATED"/>
    <property type="match status" value="1"/>
</dbReference>
<evidence type="ECO:0000256" key="1">
    <source>
        <dbReference type="ARBA" id="ARBA00022801"/>
    </source>
</evidence>
<feature type="domain" description="PA14" evidence="5">
    <location>
        <begin position="253"/>
        <end position="390"/>
    </location>
</feature>
<evidence type="ECO:0000313" key="6">
    <source>
        <dbReference type="EMBL" id="MYD89869.1"/>
    </source>
</evidence>
<dbReference type="InterPro" id="IPR018392">
    <property type="entry name" value="LysM"/>
</dbReference>
<dbReference type="Gene3D" id="3.20.20.80">
    <property type="entry name" value="Glycosidases"/>
    <property type="match status" value="1"/>
</dbReference>
<dbReference type="InterPro" id="IPR017853">
    <property type="entry name" value="GH"/>
</dbReference>
<evidence type="ECO:0000259" key="5">
    <source>
        <dbReference type="PROSITE" id="PS51820"/>
    </source>
</evidence>
<dbReference type="Pfam" id="PF00150">
    <property type="entry name" value="Cellulase"/>
    <property type="match status" value="1"/>
</dbReference>
<evidence type="ECO:0000256" key="3">
    <source>
        <dbReference type="SAM" id="MobiDB-lite"/>
    </source>
</evidence>
<dbReference type="SMART" id="SM00758">
    <property type="entry name" value="PA14"/>
    <property type="match status" value="1"/>
</dbReference>
<proteinExistence type="predicted"/>
<dbReference type="SMART" id="SM00257">
    <property type="entry name" value="LysM"/>
    <property type="match status" value="3"/>
</dbReference>
<dbReference type="PROSITE" id="PS51782">
    <property type="entry name" value="LYSM"/>
    <property type="match status" value="3"/>
</dbReference>
<dbReference type="InterPro" id="IPR001547">
    <property type="entry name" value="Glyco_hydro_5"/>
</dbReference>